<dbReference type="Gene3D" id="3.30.200.20">
    <property type="entry name" value="Phosphorylase Kinase, domain 1"/>
    <property type="match status" value="1"/>
</dbReference>
<dbReference type="InterPro" id="IPR008266">
    <property type="entry name" value="Tyr_kinase_AS"/>
</dbReference>
<dbReference type="Gene3D" id="1.10.510.10">
    <property type="entry name" value="Transferase(Phosphotransferase) domain 1"/>
    <property type="match status" value="1"/>
</dbReference>
<dbReference type="PANTHER" id="PTHR48053">
    <property type="entry name" value="LEUCINE RICH REPEAT FAMILY PROTEIN, EXPRESSED"/>
    <property type="match status" value="1"/>
</dbReference>
<dbReference type="PROSITE" id="PS00109">
    <property type="entry name" value="PROTEIN_KINASE_TYR"/>
    <property type="match status" value="1"/>
</dbReference>
<evidence type="ECO:0000256" key="10">
    <source>
        <dbReference type="ARBA" id="ARBA00022741"/>
    </source>
</evidence>
<dbReference type="InterPro" id="IPR001611">
    <property type="entry name" value="Leu-rich_rpt"/>
</dbReference>
<accession>A0ABY9C7N0</accession>
<dbReference type="PROSITE" id="PS00107">
    <property type="entry name" value="PROTEIN_KINASE_ATP"/>
    <property type="match status" value="1"/>
</dbReference>
<evidence type="ECO:0000259" key="21">
    <source>
        <dbReference type="PROSITE" id="PS50011"/>
    </source>
</evidence>
<evidence type="ECO:0000313" key="22">
    <source>
        <dbReference type="EMBL" id="WJZ90743.1"/>
    </source>
</evidence>
<evidence type="ECO:0000256" key="1">
    <source>
        <dbReference type="ARBA" id="ARBA00004236"/>
    </source>
</evidence>
<evidence type="ECO:0000256" key="20">
    <source>
        <dbReference type="SAM" id="Phobius"/>
    </source>
</evidence>
<gene>
    <name evidence="22" type="ORF">VitviT2T_009868</name>
</gene>
<proteinExistence type="predicted"/>
<evidence type="ECO:0000256" key="17">
    <source>
        <dbReference type="ARBA" id="ARBA00047899"/>
    </source>
</evidence>
<evidence type="ECO:0000256" key="13">
    <source>
        <dbReference type="ARBA" id="ARBA00022989"/>
    </source>
</evidence>
<dbReference type="SUPFAM" id="SSF52058">
    <property type="entry name" value="L domain-like"/>
    <property type="match status" value="1"/>
</dbReference>
<feature type="transmembrane region" description="Helical" evidence="20">
    <location>
        <begin position="812"/>
        <end position="836"/>
    </location>
</feature>
<keyword evidence="5" id="KW-0433">Leucine-rich repeat</keyword>
<keyword evidence="8" id="KW-0732">Signal</keyword>
<feature type="domain" description="Protein kinase" evidence="21">
    <location>
        <begin position="879"/>
        <end position="1156"/>
    </location>
</feature>
<sequence length="1164" mass="128392">MRSMAIIPSTCIVVIQFVFLISLLSFKVTSSSRTEAEALIQWKNSLSSSPSLNSSWALTNIENLCSWTGVVCGTTGTVSEINLSQANLKGTLAQFDFGSFTNLTRFNLSINNLNGLIPSTVANLSKLTFLDLSNNLFEGNIPWEIGQLKELQYLSFYNNCLNGTIPYQITNLQKIWYLHLGWNYLKSPDWSKFSTMPLLTHLDFNFNELASVFPEFITDCRNLTYLDLSWNHLTGPIPESLFRNSGKLEFLNLAKNLFEGKISSSIGQLRNLQKLDLHGNGLNSTIPGELGHCSNIIFLALAENLLAGVLPLSLTNLNKISELGLSGNSLSGEISPYFFTNWTELLSLQLQHNHFFGKIPSEIGLLKKLNVLFLYNNKLNGSIPSETGNLRELSSLDLSGNQLSGPIPPTICKLTKLNLLQLFYNNLSGTIPPEIGNMSSLVILDLNTNNLEGELPETMSLLNNLEILSLFTNNFSGTVPRELGKNNLNLKNVSFSDNSFTGELPPGLCNSFTLQLLTVNGNSFTGKLPDCLRNCSSLDRVRLEGNHFSGDISKAFGVHPNLSFISLSGNQFSGELSPEWGECQGLTKLQMDGNKISGKIPSELGKLSQLQVLSLDSNEFTGEIPMELTKLSLLFNLSLRKNFFTGKIPQTIGTLSNLQYLNLAENKLSGSIPKELGNCEHLDSLDLSHNALSGEIPSELGNLVNLRYLLDLSSNSLSRTIPSNLGKLVRLESLNLSRNNLMGKIPSSFSSMLSLNSIDFSYNQLTGQIPSSNIFKKAAYTGNSGLCGYAEGLNPCYSTSPSSKPSKLNKKVLIGVLVPTCGLLFLAFIVAVIVILHPRSKHSDEETESTEKYDAEEWLIWKRRGIFTFEDIVKATEDFSEKNCIGKGGFGRVYKAVLPQGQTVAVKRLNMSDSSNIPTTNRLSFKNEIEILTEVKHRNIIKLFGFCSRKGSMYLVYKYIERGSLGKVLYGEAGEMELSWATRVKIVQGVAHAIAYLHHDCSPPIVHRDVTLNNILLDSEFEPRLSDFGTARLLYPDSSNWTAAAGSFGYMAPELAFTMCITDKCDVYSFGVVALEVMMGRHPEELLVSLPSSALSDDPGLLLKDVLDQRLPMPTGQLAEEVVFVVKVALACTHAAPESRPTMRFVAKELSAQPRLPHSEPFPR</sequence>
<keyword evidence="23" id="KW-1185">Reference proteome</keyword>
<comment type="catalytic activity">
    <reaction evidence="17">
        <text>L-threonyl-[protein] + ATP = O-phospho-L-threonyl-[protein] + ADP + H(+)</text>
        <dbReference type="Rhea" id="RHEA:46608"/>
        <dbReference type="Rhea" id="RHEA-COMP:11060"/>
        <dbReference type="Rhea" id="RHEA-COMP:11605"/>
        <dbReference type="ChEBI" id="CHEBI:15378"/>
        <dbReference type="ChEBI" id="CHEBI:30013"/>
        <dbReference type="ChEBI" id="CHEBI:30616"/>
        <dbReference type="ChEBI" id="CHEBI:61977"/>
        <dbReference type="ChEBI" id="CHEBI:456216"/>
        <dbReference type="EC" id="2.7.11.1"/>
    </reaction>
</comment>
<evidence type="ECO:0000256" key="18">
    <source>
        <dbReference type="ARBA" id="ARBA00048679"/>
    </source>
</evidence>
<keyword evidence="7 20" id="KW-0812">Transmembrane</keyword>
<keyword evidence="15" id="KW-0675">Receptor</keyword>
<keyword evidence="6" id="KW-0808">Transferase</keyword>
<protein>
    <recommendedName>
        <fullName evidence="3">non-specific serine/threonine protein kinase</fullName>
        <ecNumber evidence="3">2.7.11.1</ecNumber>
    </recommendedName>
</protein>
<dbReference type="CDD" id="cd14066">
    <property type="entry name" value="STKc_IRAK"/>
    <property type="match status" value="1"/>
</dbReference>
<organism evidence="22 23">
    <name type="scientific">Vitis vinifera</name>
    <name type="common">Grape</name>
    <dbReference type="NCBI Taxonomy" id="29760"/>
    <lineage>
        <taxon>Eukaryota</taxon>
        <taxon>Viridiplantae</taxon>
        <taxon>Streptophyta</taxon>
        <taxon>Embryophyta</taxon>
        <taxon>Tracheophyta</taxon>
        <taxon>Spermatophyta</taxon>
        <taxon>Magnoliopsida</taxon>
        <taxon>eudicotyledons</taxon>
        <taxon>Gunneridae</taxon>
        <taxon>Pentapetalae</taxon>
        <taxon>rosids</taxon>
        <taxon>Vitales</taxon>
        <taxon>Vitaceae</taxon>
        <taxon>Viteae</taxon>
        <taxon>Vitis</taxon>
    </lineage>
</organism>
<feature type="binding site" evidence="19">
    <location>
        <position position="907"/>
    </location>
    <ligand>
        <name>ATP</name>
        <dbReference type="ChEBI" id="CHEBI:30616"/>
    </ligand>
</feature>
<dbReference type="Gene3D" id="3.80.10.10">
    <property type="entry name" value="Ribonuclease Inhibitor"/>
    <property type="match status" value="5"/>
</dbReference>
<evidence type="ECO:0000256" key="7">
    <source>
        <dbReference type="ARBA" id="ARBA00022692"/>
    </source>
</evidence>
<dbReference type="Proteomes" id="UP001227230">
    <property type="component" value="Chromosome 7"/>
</dbReference>
<dbReference type="Pfam" id="PF23598">
    <property type="entry name" value="LRR_14"/>
    <property type="match status" value="1"/>
</dbReference>
<keyword evidence="16" id="KW-0325">Glycoprotein</keyword>
<dbReference type="PANTHER" id="PTHR48053:SF32">
    <property type="entry name" value="LEUCINE RICH REPEAT FAMILY PROTEIN, EXPRESSED"/>
    <property type="match status" value="1"/>
</dbReference>
<evidence type="ECO:0000256" key="2">
    <source>
        <dbReference type="ARBA" id="ARBA00004479"/>
    </source>
</evidence>
<dbReference type="InterPro" id="IPR032675">
    <property type="entry name" value="LRR_dom_sf"/>
</dbReference>
<evidence type="ECO:0000256" key="4">
    <source>
        <dbReference type="ARBA" id="ARBA00022527"/>
    </source>
</evidence>
<evidence type="ECO:0000256" key="14">
    <source>
        <dbReference type="ARBA" id="ARBA00023136"/>
    </source>
</evidence>
<evidence type="ECO:0000256" key="15">
    <source>
        <dbReference type="ARBA" id="ARBA00023170"/>
    </source>
</evidence>
<keyword evidence="10 19" id="KW-0547">Nucleotide-binding</keyword>
<dbReference type="Pfam" id="PF00560">
    <property type="entry name" value="LRR_1"/>
    <property type="match status" value="5"/>
</dbReference>
<dbReference type="InterPro" id="IPR013210">
    <property type="entry name" value="LRR_N_plant-typ"/>
</dbReference>
<evidence type="ECO:0000256" key="19">
    <source>
        <dbReference type="PROSITE-ProRule" id="PRU10141"/>
    </source>
</evidence>
<dbReference type="InterPro" id="IPR011009">
    <property type="entry name" value="Kinase-like_dom_sf"/>
</dbReference>
<dbReference type="InterPro" id="IPR017441">
    <property type="entry name" value="Protein_kinase_ATP_BS"/>
</dbReference>
<dbReference type="EMBL" id="CP126654">
    <property type="protein sequence ID" value="WJZ90743.1"/>
    <property type="molecule type" value="Genomic_DNA"/>
</dbReference>
<keyword evidence="4" id="KW-0723">Serine/threonine-protein kinase</keyword>
<keyword evidence="12 19" id="KW-0067">ATP-binding</keyword>
<comment type="catalytic activity">
    <reaction evidence="18">
        <text>L-seryl-[protein] + ATP = O-phospho-L-seryl-[protein] + ADP + H(+)</text>
        <dbReference type="Rhea" id="RHEA:17989"/>
        <dbReference type="Rhea" id="RHEA-COMP:9863"/>
        <dbReference type="Rhea" id="RHEA-COMP:11604"/>
        <dbReference type="ChEBI" id="CHEBI:15378"/>
        <dbReference type="ChEBI" id="CHEBI:29999"/>
        <dbReference type="ChEBI" id="CHEBI:30616"/>
        <dbReference type="ChEBI" id="CHEBI:83421"/>
        <dbReference type="ChEBI" id="CHEBI:456216"/>
        <dbReference type="EC" id="2.7.11.1"/>
    </reaction>
</comment>
<dbReference type="SUPFAM" id="SSF52047">
    <property type="entry name" value="RNI-like"/>
    <property type="match status" value="2"/>
</dbReference>
<dbReference type="InterPro" id="IPR055414">
    <property type="entry name" value="LRR_R13L4/SHOC2-like"/>
</dbReference>
<reference evidence="22 23" key="1">
    <citation type="journal article" date="2023" name="Hortic Res">
        <title>The complete reference genome for grapevine (Vitis vinifera L.) genetics and breeding.</title>
        <authorList>
            <person name="Shi X."/>
            <person name="Cao S."/>
            <person name="Wang X."/>
            <person name="Huang S."/>
            <person name="Wang Y."/>
            <person name="Liu Z."/>
            <person name="Liu W."/>
            <person name="Leng X."/>
            <person name="Peng Y."/>
            <person name="Wang N."/>
            <person name="Wang Y."/>
            <person name="Ma Z."/>
            <person name="Xu X."/>
            <person name="Zhang F."/>
            <person name="Xue H."/>
            <person name="Zhong H."/>
            <person name="Wang Y."/>
            <person name="Zhang K."/>
            <person name="Velt A."/>
            <person name="Avia K."/>
            <person name="Holtgrawe D."/>
            <person name="Grimplet J."/>
            <person name="Matus J.T."/>
            <person name="Ware D."/>
            <person name="Wu X."/>
            <person name="Wang H."/>
            <person name="Liu C."/>
            <person name="Fang Y."/>
            <person name="Rustenholz C."/>
            <person name="Cheng Z."/>
            <person name="Xiao H."/>
            <person name="Zhou Y."/>
        </authorList>
    </citation>
    <scope>NUCLEOTIDE SEQUENCE [LARGE SCALE GENOMIC DNA]</scope>
    <source>
        <strain evidence="23">cv. Pinot noir / PN40024</strain>
        <tissue evidence="22">Leaf</tissue>
    </source>
</reference>
<dbReference type="EC" id="2.7.11.1" evidence="3"/>
<dbReference type="Pfam" id="PF13855">
    <property type="entry name" value="LRR_8"/>
    <property type="match status" value="1"/>
</dbReference>
<dbReference type="InterPro" id="IPR001245">
    <property type="entry name" value="Ser-Thr/Tyr_kinase_cat_dom"/>
</dbReference>
<dbReference type="InterPro" id="IPR000719">
    <property type="entry name" value="Prot_kinase_dom"/>
</dbReference>
<evidence type="ECO:0000256" key="12">
    <source>
        <dbReference type="ARBA" id="ARBA00022840"/>
    </source>
</evidence>
<dbReference type="InterPro" id="IPR051716">
    <property type="entry name" value="Plant_RL_S/T_kinase"/>
</dbReference>
<name>A0ABY9C7N0_VITVI</name>
<evidence type="ECO:0000256" key="16">
    <source>
        <dbReference type="ARBA" id="ARBA00023180"/>
    </source>
</evidence>
<evidence type="ECO:0000313" key="23">
    <source>
        <dbReference type="Proteomes" id="UP001227230"/>
    </source>
</evidence>
<dbReference type="InterPro" id="IPR003591">
    <property type="entry name" value="Leu-rich_rpt_typical-subtyp"/>
</dbReference>
<dbReference type="Pfam" id="PF07714">
    <property type="entry name" value="PK_Tyr_Ser-Thr"/>
    <property type="match status" value="1"/>
</dbReference>
<evidence type="ECO:0000256" key="5">
    <source>
        <dbReference type="ARBA" id="ARBA00022614"/>
    </source>
</evidence>
<evidence type="ECO:0000256" key="9">
    <source>
        <dbReference type="ARBA" id="ARBA00022737"/>
    </source>
</evidence>
<keyword evidence="13 20" id="KW-1133">Transmembrane helix</keyword>
<dbReference type="SUPFAM" id="SSF56112">
    <property type="entry name" value="Protein kinase-like (PK-like)"/>
    <property type="match status" value="1"/>
</dbReference>
<keyword evidence="14 20" id="KW-0472">Membrane</keyword>
<evidence type="ECO:0000256" key="6">
    <source>
        <dbReference type="ARBA" id="ARBA00022679"/>
    </source>
</evidence>
<evidence type="ECO:0000256" key="3">
    <source>
        <dbReference type="ARBA" id="ARBA00012513"/>
    </source>
</evidence>
<comment type="subcellular location">
    <subcellularLocation>
        <location evidence="1">Cell membrane</location>
    </subcellularLocation>
    <subcellularLocation>
        <location evidence="2">Membrane</location>
        <topology evidence="2">Single-pass type I membrane protein</topology>
    </subcellularLocation>
</comment>
<dbReference type="SMART" id="SM00369">
    <property type="entry name" value="LRR_TYP"/>
    <property type="match status" value="14"/>
</dbReference>
<dbReference type="PRINTS" id="PR00019">
    <property type="entry name" value="LEURICHRPT"/>
</dbReference>
<evidence type="ECO:0000256" key="11">
    <source>
        <dbReference type="ARBA" id="ARBA00022777"/>
    </source>
</evidence>
<keyword evidence="9" id="KW-0677">Repeat</keyword>
<keyword evidence="11" id="KW-0418">Kinase</keyword>
<evidence type="ECO:0000256" key="8">
    <source>
        <dbReference type="ARBA" id="ARBA00022729"/>
    </source>
</evidence>
<dbReference type="Pfam" id="PF08263">
    <property type="entry name" value="LRRNT_2"/>
    <property type="match status" value="1"/>
</dbReference>
<dbReference type="PROSITE" id="PS50011">
    <property type="entry name" value="PROTEIN_KINASE_DOM"/>
    <property type="match status" value="1"/>
</dbReference>